<evidence type="ECO:0000256" key="8">
    <source>
        <dbReference type="ARBA" id="ARBA00023242"/>
    </source>
</evidence>
<keyword evidence="4 9" id="KW-0863">Zinc-finger</keyword>
<dbReference type="VEuPathDB" id="FungiDB:BD410DRAFT_829064"/>
<keyword evidence="5" id="KW-0862">Zinc</keyword>
<dbReference type="OrthoDB" id="787137at2759"/>
<keyword evidence="12" id="KW-0418">Kinase</keyword>
<dbReference type="InterPro" id="IPR000719">
    <property type="entry name" value="Prot_kinase_dom"/>
</dbReference>
<dbReference type="SUPFAM" id="SSF57903">
    <property type="entry name" value="FYVE/PHD zinc finger"/>
    <property type="match status" value="2"/>
</dbReference>
<dbReference type="SMART" id="SM00220">
    <property type="entry name" value="S_TKc"/>
    <property type="match status" value="1"/>
</dbReference>
<keyword evidence="13" id="KW-1185">Reference proteome</keyword>
<keyword evidence="2" id="KW-0479">Metal-binding</keyword>
<dbReference type="Pfam" id="PF07714">
    <property type="entry name" value="PK_Tyr_Ser-Thr"/>
    <property type="match status" value="1"/>
</dbReference>
<dbReference type="InterPro" id="IPR001245">
    <property type="entry name" value="Ser-Thr/Tyr_kinase_cat_dom"/>
</dbReference>
<dbReference type="Gene3D" id="3.30.40.10">
    <property type="entry name" value="Zinc/RING finger domain, C3HC4 (zinc finger)"/>
    <property type="match status" value="1"/>
</dbReference>
<dbReference type="InterPro" id="IPR001965">
    <property type="entry name" value="Znf_PHD"/>
</dbReference>
<dbReference type="InterPro" id="IPR019787">
    <property type="entry name" value="Znf_PHD-finger"/>
</dbReference>
<dbReference type="PROSITE" id="PS50016">
    <property type="entry name" value="ZF_PHD_2"/>
    <property type="match status" value="2"/>
</dbReference>
<evidence type="ECO:0000256" key="3">
    <source>
        <dbReference type="ARBA" id="ARBA00022737"/>
    </source>
</evidence>
<keyword evidence="7" id="KW-0804">Transcription</keyword>
<evidence type="ECO:0000256" key="5">
    <source>
        <dbReference type="ARBA" id="ARBA00022833"/>
    </source>
</evidence>
<dbReference type="InterPro" id="IPR011009">
    <property type="entry name" value="Kinase-like_dom_sf"/>
</dbReference>
<evidence type="ECO:0000313" key="12">
    <source>
        <dbReference type="EMBL" id="TDL21571.1"/>
    </source>
</evidence>
<evidence type="ECO:0000256" key="7">
    <source>
        <dbReference type="ARBA" id="ARBA00023163"/>
    </source>
</evidence>
<evidence type="ECO:0000259" key="10">
    <source>
        <dbReference type="PROSITE" id="PS50011"/>
    </source>
</evidence>
<dbReference type="SUPFAM" id="SSF56112">
    <property type="entry name" value="Protein kinase-like (PK-like)"/>
    <property type="match status" value="1"/>
</dbReference>
<dbReference type="Pfam" id="PF00628">
    <property type="entry name" value="PHD"/>
    <property type="match status" value="2"/>
</dbReference>
<dbReference type="GO" id="GO:0008270">
    <property type="term" value="F:zinc ion binding"/>
    <property type="evidence" value="ECO:0007669"/>
    <property type="project" value="UniProtKB-KW"/>
</dbReference>
<evidence type="ECO:0000256" key="9">
    <source>
        <dbReference type="PROSITE-ProRule" id="PRU00146"/>
    </source>
</evidence>
<dbReference type="Gene3D" id="1.10.510.10">
    <property type="entry name" value="Transferase(Phosphotransferase) domain 1"/>
    <property type="match status" value="1"/>
</dbReference>
<dbReference type="Proteomes" id="UP000294933">
    <property type="component" value="Unassembled WGS sequence"/>
</dbReference>
<protein>
    <submittedName>
        <fullName evidence="12">Kinase-like protein</fullName>
    </submittedName>
</protein>
<proteinExistence type="predicted"/>
<dbReference type="InterPro" id="IPR011011">
    <property type="entry name" value="Znf_FYVE_PHD"/>
</dbReference>
<dbReference type="PANTHER" id="PTHR44329">
    <property type="entry name" value="SERINE/THREONINE-PROTEIN KINASE TNNI3K-RELATED"/>
    <property type="match status" value="1"/>
</dbReference>
<evidence type="ECO:0000256" key="1">
    <source>
        <dbReference type="ARBA" id="ARBA00004123"/>
    </source>
</evidence>
<reference evidence="12 13" key="1">
    <citation type="submission" date="2018-06" db="EMBL/GenBank/DDBJ databases">
        <title>A transcriptomic atlas of mushroom development highlights an independent origin of complex multicellularity.</title>
        <authorList>
            <consortium name="DOE Joint Genome Institute"/>
            <person name="Krizsan K."/>
            <person name="Almasi E."/>
            <person name="Merenyi Z."/>
            <person name="Sahu N."/>
            <person name="Viragh M."/>
            <person name="Koszo T."/>
            <person name="Mondo S."/>
            <person name="Kiss B."/>
            <person name="Balint B."/>
            <person name="Kues U."/>
            <person name="Barry K."/>
            <person name="Hegedus J.C."/>
            <person name="Henrissat B."/>
            <person name="Johnson J."/>
            <person name="Lipzen A."/>
            <person name="Ohm R."/>
            <person name="Nagy I."/>
            <person name="Pangilinan J."/>
            <person name="Yan J."/>
            <person name="Xiong Y."/>
            <person name="Grigoriev I.V."/>
            <person name="Hibbett D.S."/>
            <person name="Nagy L.G."/>
        </authorList>
    </citation>
    <scope>NUCLEOTIDE SEQUENCE [LARGE SCALE GENOMIC DNA]</scope>
    <source>
        <strain evidence="12 13">SZMC22713</strain>
    </source>
</reference>
<evidence type="ECO:0000256" key="2">
    <source>
        <dbReference type="ARBA" id="ARBA00022723"/>
    </source>
</evidence>
<keyword evidence="6" id="KW-0805">Transcription regulation</keyword>
<feature type="domain" description="PHD-type" evidence="11">
    <location>
        <begin position="257"/>
        <end position="316"/>
    </location>
</feature>
<dbReference type="FunFam" id="3.30.40.10:FF:000005">
    <property type="entry name" value="zinc finger protein isoform X1"/>
    <property type="match status" value="1"/>
</dbReference>
<evidence type="ECO:0000256" key="6">
    <source>
        <dbReference type="ARBA" id="ARBA00023015"/>
    </source>
</evidence>
<dbReference type="EMBL" id="ML170180">
    <property type="protein sequence ID" value="TDL21571.1"/>
    <property type="molecule type" value="Genomic_DNA"/>
</dbReference>
<dbReference type="GO" id="GO:0004674">
    <property type="term" value="F:protein serine/threonine kinase activity"/>
    <property type="evidence" value="ECO:0007669"/>
    <property type="project" value="TreeGrafter"/>
</dbReference>
<keyword evidence="8" id="KW-0539">Nucleus</keyword>
<evidence type="ECO:0000259" key="11">
    <source>
        <dbReference type="PROSITE" id="PS50016"/>
    </source>
</evidence>
<dbReference type="GO" id="GO:0005524">
    <property type="term" value="F:ATP binding"/>
    <property type="evidence" value="ECO:0007669"/>
    <property type="project" value="InterPro"/>
</dbReference>
<evidence type="ECO:0000256" key="4">
    <source>
        <dbReference type="ARBA" id="ARBA00022771"/>
    </source>
</evidence>
<dbReference type="AlphaFoldDB" id="A0A4Y7Q2M3"/>
<keyword evidence="12" id="KW-0808">Transferase</keyword>
<dbReference type="InterPro" id="IPR051681">
    <property type="entry name" value="Ser/Thr_Kinases-Pseudokinases"/>
</dbReference>
<gene>
    <name evidence="12" type="ORF">BD410DRAFT_829064</name>
</gene>
<dbReference type="PROSITE" id="PS00108">
    <property type="entry name" value="PROTEIN_KINASE_ST"/>
    <property type="match status" value="1"/>
</dbReference>
<feature type="domain" description="PHD-type" evidence="11">
    <location>
        <begin position="313"/>
        <end position="365"/>
    </location>
</feature>
<dbReference type="GO" id="GO:0005634">
    <property type="term" value="C:nucleus"/>
    <property type="evidence" value="ECO:0007669"/>
    <property type="project" value="UniProtKB-SubCell"/>
</dbReference>
<dbReference type="SMART" id="SM00249">
    <property type="entry name" value="PHD"/>
    <property type="match status" value="2"/>
</dbReference>
<dbReference type="PROSITE" id="PS50011">
    <property type="entry name" value="PROTEIN_KINASE_DOM"/>
    <property type="match status" value="1"/>
</dbReference>
<accession>A0A4Y7Q2M3</accession>
<dbReference type="STRING" id="50990.A0A4Y7Q2M3"/>
<feature type="domain" description="Protein kinase" evidence="10">
    <location>
        <begin position="357"/>
        <end position="633"/>
    </location>
</feature>
<dbReference type="InterPro" id="IPR008271">
    <property type="entry name" value="Ser/Thr_kinase_AS"/>
</dbReference>
<evidence type="ECO:0000313" key="13">
    <source>
        <dbReference type="Proteomes" id="UP000294933"/>
    </source>
</evidence>
<sequence>MAQHALESAPALQATPCSPDAESEWVSWWQSNTYDMNAIMESTRLLGVDRKLECLAMARSTKVYERLVVYAYVHLSIDVELIPLNIQFSPSCLEQLRVTSKSWESWDECQALSKHHIVRETIWRIFPVPLEQHIRGCDLQFLLDCDIYAIRTKLLEVLSDSQRKKGFLDTCVGDPIPTLNLLQMLLDCASPSDGGRPLLSRAITRLSKSSACLPDCLILHGIQPAGKDPVAGGGFADVWKGNLPLKPPKPMRRALRDQNCGFCGGNDSKNAKGEPESMVSCVACGRSGHPSCMAIPEALGDILRSNPWKCIECKDCEVCKVRRPDDIVQMLTCDICDKGWHMKCLNPPLENPRIGKWFCPRCMDSLPFGILPSPNAMNHDEKCIPVALKALRVYNKSDKEKALKTFSHEAVIWRQLRHPNILPFYGVFRGDENFERLCLVSPWMDLGNAITYLTAHPYADRLALLSDVAKGMEYLHHYVPPIIHGDLKGGNILVTPSLTACLGDFGLAQFRDSQESTLGNTTGATTGTLRWQAPELFRRDNNGSIPRPNQQSDCYSFGCVCLELMTGRPPFMEIRNDLAVMTALIHNETPQRPQEDLSERGLDNSLWAVIEHCWETNPHHRPTASDLVKHFHAHNKTSSPIVTTNSEFPNDLLAGLGQYGFPDDDVAHISETANPAIRKAAGQSRLEPPAHFSCISCRRARVPCKLGNPSCDTSEVKRTICT</sequence>
<dbReference type="CDD" id="cd15526">
    <property type="entry name" value="PHD1_MOZ_d4"/>
    <property type="match status" value="1"/>
</dbReference>
<name>A0A4Y7Q2M3_9AGAM</name>
<dbReference type="InterPro" id="IPR013083">
    <property type="entry name" value="Znf_RING/FYVE/PHD"/>
</dbReference>
<comment type="subcellular location">
    <subcellularLocation>
        <location evidence="1">Nucleus</location>
    </subcellularLocation>
</comment>
<organism evidence="12 13">
    <name type="scientific">Rickenella mellea</name>
    <dbReference type="NCBI Taxonomy" id="50990"/>
    <lineage>
        <taxon>Eukaryota</taxon>
        <taxon>Fungi</taxon>
        <taxon>Dikarya</taxon>
        <taxon>Basidiomycota</taxon>
        <taxon>Agaricomycotina</taxon>
        <taxon>Agaricomycetes</taxon>
        <taxon>Hymenochaetales</taxon>
        <taxon>Rickenellaceae</taxon>
        <taxon>Rickenella</taxon>
    </lineage>
</organism>
<keyword evidence="3" id="KW-0677">Repeat</keyword>